<accession>A0A4S8IUN2</accession>
<dbReference type="EMBL" id="PYDT01000008">
    <property type="protein sequence ID" value="THU52461.1"/>
    <property type="molecule type" value="Genomic_DNA"/>
</dbReference>
<dbReference type="InterPro" id="IPR007112">
    <property type="entry name" value="Expansin/allergen_DPBB_dom"/>
</dbReference>
<reference evidence="3 4" key="1">
    <citation type="journal article" date="2019" name="Nat. Plants">
        <title>Genome sequencing of Musa balbisiana reveals subgenome evolution and function divergence in polyploid bananas.</title>
        <authorList>
            <person name="Yao X."/>
        </authorList>
    </citation>
    <scope>NUCLEOTIDE SEQUENCE [LARGE SCALE GENOMIC DNA]</scope>
    <source>
        <strain evidence="4">cv. DH-PKW</strain>
        <tissue evidence="3">Leaves</tissue>
    </source>
</reference>
<keyword evidence="1" id="KW-0732">Signal</keyword>
<feature type="domain" description="Expansin-like EG45" evidence="2">
    <location>
        <begin position="29"/>
        <end position="121"/>
    </location>
</feature>
<keyword evidence="4" id="KW-1185">Reference proteome</keyword>
<dbReference type="PANTHER" id="PTHR47480:SF5">
    <property type="entry name" value="EG45-LIKE DOMAIN CONTAINING PROTEIN"/>
    <property type="match status" value="1"/>
</dbReference>
<proteinExistence type="predicted"/>
<evidence type="ECO:0000313" key="4">
    <source>
        <dbReference type="Proteomes" id="UP000317650"/>
    </source>
</evidence>
<name>A0A4S8IUN2_MUSBA</name>
<protein>
    <recommendedName>
        <fullName evidence="2">Expansin-like EG45 domain-containing protein</fullName>
    </recommendedName>
</protein>
<dbReference type="Pfam" id="PF03330">
    <property type="entry name" value="DPBB_1"/>
    <property type="match status" value="1"/>
</dbReference>
<feature type="signal peptide" evidence="1">
    <location>
        <begin position="1"/>
        <end position="26"/>
    </location>
</feature>
<gene>
    <name evidence="3" type="ORF">C4D60_Mb10t04220</name>
</gene>
<dbReference type="PANTHER" id="PTHR47480">
    <property type="entry name" value="EG45-LIKE DOMAIN CONTAINING PROTEIN"/>
    <property type="match status" value="1"/>
</dbReference>
<dbReference type="AlphaFoldDB" id="A0A4S8IUN2"/>
<dbReference type="Gene3D" id="2.40.40.10">
    <property type="entry name" value="RlpA-like domain"/>
    <property type="match status" value="1"/>
</dbReference>
<dbReference type="SUPFAM" id="SSF50685">
    <property type="entry name" value="Barwin-like endoglucanases"/>
    <property type="match status" value="1"/>
</dbReference>
<evidence type="ECO:0000256" key="1">
    <source>
        <dbReference type="SAM" id="SignalP"/>
    </source>
</evidence>
<feature type="chain" id="PRO_5020761729" description="Expansin-like EG45 domain-containing protein" evidence="1">
    <location>
        <begin position="27"/>
        <end position="169"/>
    </location>
</feature>
<dbReference type="InterPro" id="IPR036908">
    <property type="entry name" value="RlpA-like_sf"/>
</dbReference>
<dbReference type="InterPro" id="IPR009009">
    <property type="entry name" value="RlpA-like_DPBB"/>
</dbReference>
<sequence length="169" mass="18525">MGRERWVAVATLFGLICDVYLVTVSADVGTATSYDPPYLPTKCPGYTEDQLPGNGLFVAAGNGVWDNGAACGRKYQLRCLSGLRRPCKDGSIVVQVVDFCRLSPCPSTLVLSNRAFDAVSKIPNTKINNMIDLVVNVSSSAKQQQNAWRKRTRKHCRTQLCLNLTKCLP</sequence>
<organism evidence="3 4">
    <name type="scientific">Musa balbisiana</name>
    <name type="common">Banana</name>
    <dbReference type="NCBI Taxonomy" id="52838"/>
    <lineage>
        <taxon>Eukaryota</taxon>
        <taxon>Viridiplantae</taxon>
        <taxon>Streptophyta</taxon>
        <taxon>Embryophyta</taxon>
        <taxon>Tracheophyta</taxon>
        <taxon>Spermatophyta</taxon>
        <taxon>Magnoliopsida</taxon>
        <taxon>Liliopsida</taxon>
        <taxon>Zingiberales</taxon>
        <taxon>Musaceae</taxon>
        <taxon>Musa</taxon>
    </lineage>
</organism>
<comment type="caution">
    <text evidence="3">The sequence shown here is derived from an EMBL/GenBank/DDBJ whole genome shotgun (WGS) entry which is preliminary data.</text>
</comment>
<evidence type="ECO:0000259" key="2">
    <source>
        <dbReference type="PROSITE" id="PS50842"/>
    </source>
</evidence>
<dbReference type="PROSITE" id="PS50842">
    <property type="entry name" value="EXPANSIN_EG45"/>
    <property type="match status" value="1"/>
</dbReference>
<evidence type="ECO:0000313" key="3">
    <source>
        <dbReference type="EMBL" id="THU52461.1"/>
    </source>
</evidence>
<dbReference type="CDD" id="cd22269">
    <property type="entry name" value="DPBB_EG45-like"/>
    <property type="match status" value="1"/>
</dbReference>
<dbReference type="Proteomes" id="UP000317650">
    <property type="component" value="Chromosome 10"/>
</dbReference>